<evidence type="ECO:0000259" key="5">
    <source>
        <dbReference type="SMART" id="SM00856"/>
    </source>
</evidence>
<dbReference type="PANTHER" id="PTHR35357">
    <property type="entry name" value="OS02G0537100 PROTEIN"/>
    <property type="match status" value="1"/>
</dbReference>
<dbReference type="InterPro" id="IPR035513">
    <property type="entry name" value="Invertase/methylesterase_inhib"/>
</dbReference>
<dbReference type="GO" id="GO:0005576">
    <property type="term" value="C:extracellular region"/>
    <property type="evidence" value="ECO:0007669"/>
    <property type="project" value="UniProtKB-ARBA"/>
</dbReference>
<dbReference type="SUPFAM" id="SSF101148">
    <property type="entry name" value="Plant invertase/pectin methylesterase inhibitor"/>
    <property type="match status" value="1"/>
</dbReference>
<proteinExistence type="inferred from homology"/>
<dbReference type="SMART" id="SM00856">
    <property type="entry name" value="PMEI"/>
    <property type="match status" value="1"/>
</dbReference>
<dbReference type="Gene3D" id="1.20.140.40">
    <property type="entry name" value="Invertase/pectin methylesterase inhibitor family protein"/>
    <property type="match status" value="1"/>
</dbReference>
<dbReference type="InterPro" id="IPR006501">
    <property type="entry name" value="Pectinesterase_inhib_dom"/>
</dbReference>
<keyword evidence="7" id="KW-1185">Reference proteome</keyword>
<accession>A0A8K0H4L6</accession>
<keyword evidence="1 4" id="KW-0732">Signal</keyword>
<sequence length="188" mass="20944">MKKNGVLVSLSFSSLVFLSTFSIAISYSTNQLIHETCRKFSRNDPNINYNFCITSLQASPESRCASNLRRLGSITINLIKRNVTATNHFIKDLLIAQNKTMGPYQKACLIDCLELYGDAVSTVSDAMKAYRSRHYDDANVQLSSVIDAATTCEDGFKERKGVVSPLTKRNNDAFQLSVIALSIIYVLR</sequence>
<evidence type="ECO:0000256" key="2">
    <source>
        <dbReference type="ARBA" id="ARBA00023157"/>
    </source>
</evidence>
<comment type="similarity">
    <text evidence="3">Belongs to the PMEI family.</text>
</comment>
<organism evidence="6 7">
    <name type="scientific">Rhamnella rubrinervis</name>
    <dbReference type="NCBI Taxonomy" id="2594499"/>
    <lineage>
        <taxon>Eukaryota</taxon>
        <taxon>Viridiplantae</taxon>
        <taxon>Streptophyta</taxon>
        <taxon>Embryophyta</taxon>
        <taxon>Tracheophyta</taxon>
        <taxon>Spermatophyta</taxon>
        <taxon>Magnoliopsida</taxon>
        <taxon>eudicotyledons</taxon>
        <taxon>Gunneridae</taxon>
        <taxon>Pentapetalae</taxon>
        <taxon>rosids</taxon>
        <taxon>fabids</taxon>
        <taxon>Rosales</taxon>
        <taxon>Rhamnaceae</taxon>
        <taxon>rhamnoid group</taxon>
        <taxon>Rhamneae</taxon>
        <taxon>Rhamnella</taxon>
    </lineage>
</organism>
<dbReference type="GO" id="GO:0004857">
    <property type="term" value="F:enzyme inhibitor activity"/>
    <property type="evidence" value="ECO:0007669"/>
    <property type="project" value="InterPro"/>
</dbReference>
<dbReference type="CDD" id="cd15795">
    <property type="entry name" value="PMEI-Pla_a_1_like"/>
    <property type="match status" value="1"/>
</dbReference>
<reference evidence="6" key="1">
    <citation type="submission" date="2020-03" db="EMBL/GenBank/DDBJ databases">
        <title>A high-quality chromosome-level genome assembly of a woody plant with both climbing and erect habits, Rhamnella rubrinervis.</title>
        <authorList>
            <person name="Lu Z."/>
            <person name="Yang Y."/>
            <person name="Zhu X."/>
            <person name="Sun Y."/>
        </authorList>
    </citation>
    <scope>NUCLEOTIDE SEQUENCE</scope>
    <source>
        <strain evidence="6">BYM</strain>
        <tissue evidence="6">Leaf</tissue>
    </source>
</reference>
<protein>
    <recommendedName>
        <fullName evidence="5">Pectinesterase inhibitor domain-containing protein</fullName>
    </recommendedName>
</protein>
<dbReference type="FunFam" id="1.20.140.40:FF:000002">
    <property type="entry name" value="Putative invertase inhibitor"/>
    <property type="match status" value="1"/>
</dbReference>
<name>A0A8K0H4L6_9ROSA</name>
<dbReference type="InterPro" id="IPR034088">
    <property type="entry name" value="Pla_a_1-like"/>
</dbReference>
<evidence type="ECO:0000313" key="6">
    <source>
        <dbReference type="EMBL" id="KAF3445630.1"/>
    </source>
</evidence>
<evidence type="ECO:0000313" key="7">
    <source>
        <dbReference type="Proteomes" id="UP000796880"/>
    </source>
</evidence>
<dbReference type="Pfam" id="PF04043">
    <property type="entry name" value="PMEI"/>
    <property type="match status" value="1"/>
</dbReference>
<dbReference type="PANTHER" id="PTHR35357:SF17">
    <property type="entry name" value="PECTINESTERASE INHIBITOR 12"/>
    <property type="match status" value="1"/>
</dbReference>
<dbReference type="Proteomes" id="UP000796880">
    <property type="component" value="Unassembled WGS sequence"/>
</dbReference>
<feature type="signal peptide" evidence="4">
    <location>
        <begin position="1"/>
        <end position="26"/>
    </location>
</feature>
<dbReference type="EMBL" id="VOIH02000005">
    <property type="protein sequence ID" value="KAF3445630.1"/>
    <property type="molecule type" value="Genomic_DNA"/>
</dbReference>
<dbReference type="NCBIfam" id="TIGR01614">
    <property type="entry name" value="PME_inhib"/>
    <property type="match status" value="1"/>
</dbReference>
<feature type="domain" description="Pectinesterase inhibitor" evidence="5">
    <location>
        <begin position="28"/>
        <end position="183"/>
    </location>
</feature>
<feature type="chain" id="PRO_5035468653" description="Pectinesterase inhibitor domain-containing protein" evidence="4">
    <location>
        <begin position="27"/>
        <end position="188"/>
    </location>
</feature>
<comment type="caution">
    <text evidence="6">The sequence shown here is derived from an EMBL/GenBank/DDBJ whole genome shotgun (WGS) entry which is preliminary data.</text>
</comment>
<evidence type="ECO:0000256" key="1">
    <source>
        <dbReference type="ARBA" id="ARBA00022729"/>
    </source>
</evidence>
<keyword evidence="2" id="KW-1015">Disulfide bond</keyword>
<evidence type="ECO:0000256" key="4">
    <source>
        <dbReference type="SAM" id="SignalP"/>
    </source>
</evidence>
<gene>
    <name evidence="6" type="ORF">FNV43_RR10806</name>
</gene>
<dbReference type="OrthoDB" id="1915198at2759"/>
<dbReference type="AlphaFoldDB" id="A0A8K0H4L6"/>
<evidence type="ECO:0000256" key="3">
    <source>
        <dbReference type="ARBA" id="ARBA00038471"/>
    </source>
</evidence>